<organism evidence="10 11">
    <name type="scientific">Parasphaerochaeta coccoides (strain ATCC BAA-1237 / DSM 17374 / SPN1)</name>
    <name type="common">Sphaerochaeta coccoides</name>
    <dbReference type="NCBI Taxonomy" id="760011"/>
    <lineage>
        <taxon>Bacteria</taxon>
        <taxon>Pseudomonadati</taxon>
        <taxon>Spirochaetota</taxon>
        <taxon>Spirochaetia</taxon>
        <taxon>Spirochaetales</taxon>
        <taxon>Sphaerochaetaceae</taxon>
        <taxon>Parasphaerochaeta</taxon>
    </lineage>
</organism>
<dbReference type="UniPathway" id="UPA00068">
    <property type="reaction ID" value="UER00108"/>
</dbReference>
<dbReference type="InterPro" id="IPR036291">
    <property type="entry name" value="NAD(P)-bd_dom_sf"/>
</dbReference>
<dbReference type="GO" id="GO:0003942">
    <property type="term" value="F:N-acetyl-gamma-glutamyl-phosphate reductase activity"/>
    <property type="evidence" value="ECO:0007669"/>
    <property type="project" value="UniProtKB-UniRule"/>
</dbReference>
<feature type="domain" description="Semialdehyde dehydrogenase NAD-binding" evidence="9">
    <location>
        <begin position="3"/>
        <end position="143"/>
    </location>
</feature>
<keyword evidence="3 7" id="KW-0028">Amino-acid biosynthesis</keyword>
<dbReference type="GO" id="GO:0051287">
    <property type="term" value="F:NAD binding"/>
    <property type="evidence" value="ECO:0007669"/>
    <property type="project" value="InterPro"/>
</dbReference>
<dbReference type="NCBIfam" id="TIGR01850">
    <property type="entry name" value="argC"/>
    <property type="match status" value="1"/>
</dbReference>
<sequence length="350" mass="37572">MFSVGIIGITGYAGVQLAHMVARHHHARLTYAGSHSHAGRKLKDIHPHLASPEGDILLQDDDIQTAAASCDVIFLALPAGIAAGTLNEDILKKTVVIDLGADFRLRDRAVYEAWYKKLAAPSALLEKAVYGLVELHRDEIRNSRLIANPGCYTTCSILSLHPLLKQGLIEPEGIIIDAKSGVSGAGRELSIDTQFCEANESVKAYGVAVHRHTPEIEQELGFARQGGQPVIVQFTPHLIPMDRGILTTCYASLKAGVNASSVAAAYEDAYGKEKFIGMRPSSSLPQTRWVKGSNRCDIGWVIDERTGRIIVVGALDNLVKGAAGQALQNMNVVMGCDEDTGLSASGIFPI</sequence>
<comment type="catalytic activity">
    <reaction evidence="6 7">
        <text>N-acetyl-L-glutamate 5-semialdehyde + phosphate + NADP(+) = N-acetyl-L-glutamyl 5-phosphate + NADPH + H(+)</text>
        <dbReference type="Rhea" id="RHEA:21588"/>
        <dbReference type="ChEBI" id="CHEBI:15378"/>
        <dbReference type="ChEBI" id="CHEBI:29123"/>
        <dbReference type="ChEBI" id="CHEBI:43474"/>
        <dbReference type="ChEBI" id="CHEBI:57783"/>
        <dbReference type="ChEBI" id="CHEBI:57936"/>
        <dbReference type="ChEBI" id="CHEBI:58349"/>
        <dbReference type="EC" id="1.2.1.38"/>
    </reaction>
</comment>
<dbReference type="HAMAP" id="MF_00150">
    <property type="entry name" value="ArgC_type1"/>
    <property type="match status" value="1"/>
</dbReference>
<dbReference type="InterPro" id="IPR058924">
    <property type="entry name" value="AGPR_dimerisation_dom"/>
</dbReference>
<dbReference type="HOGENOM" id="CLU_006384_0_1_12"/>
<keyword evidence="7" id="KW-0963">Cytoplasm</keyword>
<evidence type="ECO:0000256" key="1">
    <source>
        <dbReference type="ARBA" id="ARBA00004862"/>
    </source>
</evidence>
<dbReference type="OrthoDB" id="9801289at2"/>
<dbReference type="SMART" id="SM00859">
    <property type="entry name" value="Semialdhyde_dh"/>
    <property type="match status" value="1"/>
</dbReference>
<dbReference type="PROSITE" id="PS01224">
    <property type="entry name" value="ARGC"/>
    <property type="match status" value="1"/>
</dbReference>
<dbReference type="STRING" id="760011.Spico_1774"/>
<dbReference type="KEGG" id="scc:Spico_1774"/>
<keyword evidence="11" id="KW-1185">Reference proteome</keyword>
<accession>F4GLE0</accession>
<dbReference type="InterPro" id="IPR023013">
    <property type="entry name" value="AGPR_AS"/>
</dbReference>
<dbReference type="InterPro" id="IPR000534">
    <property type="entry name" value="Semialdehyde_DH_NAD-bd"/>
</dbReference>
<dbReference type="AlphaFoldDB" id="F4GLE0"/>
<evidence type="ECO:0000256" key="3">
    <source>
        <dbReference type="ARBA" id="ARBA00022605"/>
    </source>
</evidence>
<dbReference type="EC" id="1.2.1.38" evidence="7"/>
<dbReference type="PANTHER" id="PTHR32338:SF10">
    <property type="entry name" value="N-ACETYL-GAMMA-GLUTAMYL-PHOSPHATE REDUCTASE, CHLOROPLASTIC-RELATED"/>
    <property type="match status" value="1"/>
</dbReference>
<evidence type="ECO:0000256" key="4">
    <source>
        <dbReference type="ARBA" id="ARBA00022857"/>
    </source>
</evidence>
<dbReference type="GO" id="GO:0070401">
    <property type="term" value="F:NADP+ binding"/>
    <property type="evidence" value="ECO:0007669"/>
    <property type="project" value="InterPro"/>
</dbReference>
<reference evidence="11" key="1">
    <citation type="submission" date="2011-04" db="EMBL/GenBank/DDBJ databases">
        <title>The complete genome of Spirochaeta coccoides DSM 17374.</title>
        <authorList>
            <person name="Lucas S."/>
            <person name="Copeland A."/>
            <person name="Lapidus A."/>
            <person name="Bruce D."/>
            <person name="Goodwin L."/>
            <person name="Pitluck S."/>
            <person name="Peters L."/>
            <person name="Kyrpides N."/>
            <person name="Mavromatis K."/>
            <person name="Pagani I."/>
            <person name="Ivanova N."/>
            <person name="Ovchinnikova G."/>
            <person name="Lu M."/>
            <person name="Detter J.C."/>
            <person name="Tapia R."/>
            <person name="Han C."/>
            <person name="Land M."/>
            <person name="Hauser L."/>
            <person name="Markowitz V."/>
            <person name="Cheng J.-F."/>
            <person name="Hugenholtz P."/>
            <person name="Woyke T."/>
            <person name="Wu D."/>
            <person name="Spring S."/>
            <person name="Schroeder M."/>
            <person name="Brambilla E."/>
            <person name="Klenk H.-P."/>
            <person name="Eisen J.A."/>
        </authorList>
    </citation>
    <scope>NUCLEOTIDE SEQUENCE [LARGE SCALE GENOMIC DNA]</scope>
    <source>
        <strain evidence="11">ATCC BAA-1237 / DSM 17374 / SPN1</strain>
    </source>
</reference>
<comment type="subcellular location">
    <subcellularLocation>
        <location evidence="7">Cytoplasm</location>
    </subcellularLocation>
</comment>
<evidence type="ECO:0000256" key="6">
    <source>
        <dbReference type="ARBA" id="ARBA00050557"/>
    </source>
</evidence>
<comment type="pathway">
    <text evidence="1 7">Amino-acid biosynthesis; L-arginine biosynthesis; N(2)-acetyl-L-ornithine from L-glutamate: step 3/4.</text>
</comment>
<dbReference type="eggNOG" id="COG0002">
    <property type="taxonomic scope" value="Bacteria"/>
</dbReference>
<evidence type="ECO:0000313" key="10">
    <source>
        <dbReference type="EMBL" id="AEC02972.1"/>
    </source>
</evidence>
<dbReference type="CDD" id="cd23934">
    <property type="entry name" value="AGPR_1_C"/>
    <property type="match status" value="1"/>
</dbReference>
<gene>
    <name evidence="7" type="primary">argC</name>
    <name evidence="10" type="ordered locus">Spico_1774</name>
</gene>
<dbReference type="InterPro" id="IPR050085">
    <property type="entry name" value="AGPR"/>
</dbReference>
<dbReference type="SUPFAM" id="SSF55347">
    <property type="entry name" value="Glyceraldehyde-3-phosphate dehydrogenase-like, C-terminal domain"/>
    <property type="match status" value="1"/>
</dbReference>
<dbReference type="Pfam" id="PF01118">
    <property type="entry name" value="Semialdhyde_dh"/>
    <property type="match status" value="1"/>
</dbReference>
<dbReference type="GO" id="GO:0006526">
    <property type="term" value="P:L-arginine biosynthetic process"/>
    <property type="evidence" value="ECO:0007669"/>
    <property type="project" value="UniProtKB-UniRule"/>
</dbReference>
<feature type="active site" evidence="7 8">
    <location>
        <position position="151"/>
    </location>
</feature>
<dbReference type="PANTHER" id="PTHR32338">
    <property type="entry name" value="N-ACETYL-GAMMA-GLUTAMYL-PHOSPHATE REDUCTASE, CHLOROPLASTIC-RELATED-RELATED"/>
    <property type="match status" value="1"/>
</dbReference>
<dbReference type="CDD" id="cd17895">
    <property type="entry name" value="AGPR_1_N"/>
    <property type="match status" value="1"/>
</dbReference>
<evidence type="ECO:0000256" key="8">
    <source>
        <dbReference type="PROSITE-ProRule" id="PRU10010"/>
    </source>
</evidence>
<evidence type="ECO:0000313" key="11">
    <source>
        <dbReference type="Proteomes" id="UP000007939"/>
    </source>
</evidence>
<dbReference type="RefSeq" id="WP_013740365.1">
    <property type="nucleotide sequence ID" value="NC_015436.1"/>
</dbReference>
<keyword evidence="2 7" id="KW-0055">Arginine biosynthesis</keyword>
<dbReference type="EMBL" id="CP002659">
    <property type="protein sequence ID" value="AEC02972.1"/>
    <property type="molecule type" value="Genomic_DNA"/>
</dbReference>
<dbReference type="Pfam" id="PF22698">
    <property type="entry name" value="Semialdhyde_dhC_1"/>
    <property type="match status" value="1"/>
</dbReference>
<dbReference type="SUPFAM" id="SSF51735">
    <property type="entry name" value="NAD(P)-binding Rossmann-fold domains"/>
    <property type="match status" value="1"/>
</dbReference>
<comment type="similarity">
    <text evidence="7">Belongs to the NAGSA dehydrogenase family. Type 1 subfamily.</text>
</comment>
<keyword evidence="4 7" id="KW-0521">NADP</keyword>
<dbReference type="FunFam" id="3.30.360.10:FF:000014">
    <property type="entry name" value="N-acetyl-gamma-glutamyl-phosphate reductase"/>
    <property type="match status" value="1"/>
</dbReference>
<protein>
    <recommendedName>
        <fullName evidence="7">N-acetyl-gamma-glutamyl-phosphate reductase</fullName>
        <shortName evidence="7">AGPR</shortName>
        <ecNumber evidence="7">1.2.1.38</ecNumber>
    </recommendedName>
    <alternativeName>
        <fullName evidence="7">N-acetyl-glutamate semialdehyde dehydrogenase</fullName>
        <shortName evidence="7">NAGSA dehydrogenase</shortName>
    </alternativeName>
</protein>
<dbReference type="GO" id="GO:0005737">
    <property type="term" value="C:cytoplasm"/>
    <property type="evidence" value="ECO:0007669"/>
    <property type="project" value="UniProtKB-SubCell"/>
</dbReference>
<evidence type="ECO:0000256" key="5">
    <source>
        <dbReference type="ARBA" id="ARBA00023002"/>
    </source>
</evidence>
<dbReference type="InterPro" id="IPR000706">
    <property type="entry name" value="AGPR_type-1"/>
</dbReference>
<keyword evidence="5 7" id="KW-0560">Oxidoreductase</keyword>
<evidence type="ECO:0000256" key="7">
    <source>
        <dbReference type="HAMAP-Rule" id="MF_00150"/>
    </source>
</evidence>
<name>F4GLE0_PARC1</name>
<dbReference type="Gene3D" id="3.40.50.720">
    <property type="entry name" value="NAD(P)-binding Rossmann-like Domain"/>
    <property type="match status" value="1"/>
</dbReference>
<reference evidence="10 11" key="2">
    <citation type="journal article" date="2012" name="Stand. Genomic Sci.">
        <title>Complete genome sequence of the termite hindgut bacterium Spirochaeta coccoides type strain (SPN1(T)), reclassification in the genus Sphaerochaeta as Sphaerochaeta coccoides comb. nov. and emendations of the family Spirochaetaceae and the genus Sphaerochaeta.</title>
        <authorList>
            <person name="Abt B."/>
            <person name="Han C."/>
            <person name="Scheuner C."/>
            <person name="Lu M."/>
            <person name="Lapidus A."/>
            <person name="Nolan M."/>
            <person name="Lucas S."/>
            <person name="Hammon N."/>
            <person name="Deshpande S."/>
            <person name="Cheng J.F."/>
            <person name="Tapia R."/>
            <person name="Goodwin L.A."/>
            <person name="Pitluck S."/>
            <person name="Liolios K."/>
            <person name="Pagani I."/>
            <person name="Ivanova N."/>
            <person name="Mavromatis K."/>
            <person name="Mikhailova N."/>
            <person name="Huntemann M."/>
            <person name="Pati A."/>
            <person name="Chen A."/>
            <person name="Palaniappan K."/>
            <person name="Land M."/>
            <person name="Hauser L."/>
            <person name="Brambilla E.M."/>
            <person name="Rohde M."/>
            <person name="Spring S."/>
            <person name="Gronow S."/>
            <person name="Goker M."/>
            <person name="Woyke T."/>
            <person name="Bristow J."/>
            <person name="Eisen J.A."/>
            <person name="Markowitz V."/>
            <person name="Hugenholtz P."/>
            <person name="Kyrpides N.C."/>
            <person name="Klenk H.P."/>
            <person name="Detter J.C."/>
        </authorList>
    </citation>
    <scope>NUCLEOTIDE SEQUENCE [LARGE SCALE GENOMIC DNA]</scope>
    <source>
        <strain evidence="11">ATCC BAA-1237 / DSM 17374 / SPN1</strain>
    </source>
</reference>
<dbReference type="Gene3D" id="3.30.360.10">
    <property type="entry name" value="Dihydrodipicolinate Reductase, domain 2"/>
    <property type="match status" value="1"/>
</dbReference>
<proteinExistence type="inferred from homology"/>
<evidence type="ECO:0000259" key="9">
    <source>
        <dbReference type="SMART" id="SM00859"/>
    </source>
</evidence>
<evidence type="ECO:0000256" key="2">
    <source>
        <dbReference type="ARBA" id="ARBA00022571"/>
    </source>
</evidence>
<comment type="function">
    <text evidence="7">Catalyzes the NADPH-dependent reduction of N-acetyl-5-glutamyl phosphate to yield N-acetyl-L-glutamate 5-semialdehyde.</text>
</comment>
<dbReference type="Proteomes" id="UP000007939">
    <property type="component" value="Chromosome"/>
</dbReference>